<evidence type="ECO:0000256" key="4">
    <source>
        <dbReference type="SAM" id="MobiDB-lite"/>
    </source>
</evidence>
<dbReference type="GO" id="GO:0009366">
    <property type="term" value="C:enterobactin synthetase complex"/>
    <property type="evidence" value="ECO:0007669"/>
    <property type="project" value="TreeGrafter"/>
</dbReference>
<dbReference type="Pfam" id="PF00550">
    <property type="entry name" value="PP-binding"/>
    <property type="match status" value="1"/>
</dbReference>
<dbReference type="SMART" id="SM00823">
    <property type="entry name" value="PKS_PP"/>
    <property type="match status" value="1"/>
</dbReference>
<dbReference type="PROSITE" id="PS00012">
    <property type="entry name" value="PHOSPHOPANTETHEINE"/>
    <property type="match status" value="1"/>
</dbReference>
<dbReference type="Gene3D" id="3.40.50.980">
    <property type="match status" value="1"/>
</dbReference>
<accession>A0A243R9A6</accession>
<dbReference type="PROSITE" id="PS50075">
    <property type="entry name" value="CARRIER"/>
    <property type="match status" value="1"/>
</dbReference>
<dbReference type="Pfam" id="PF00501">
    <property type="entry name" value="AMP-binding"/>
    <property type="match status" value="1"/>
</dbReference>
<dbReference type="PANTHER" id="PTHR45527:SF1">
    <property type="entry name" value="FATTY ACID SYNTHASE"/>
    <property type="match status" value="1"/>
</dbReference>
<dbReference type="InterPro" id="IPR000873">
    <property type="entry name" value="AMP-dep_synth/lig_dom"/>
</dbReference>
<dbReference type="FunFam" id="2.30.38.10:FF:000001">
    <property type="entry name" value="Non-ribosomal peptide synthetase PvdI"/>
    <property type="match status" value="1"/>
</dbReference>
<dbReference type="InterPro" id="IPR042099">
    <property type="entry name" value="ANL_N_sf"/>
</dbReference>
<dbReference type="AlphaFoldDB" id="A0A243R9A6"/>
<sequence>MSVTSEIDSPPVPASLAQQGIWFNERLGGVGTVYTMPFSVTFAGPLDVPALTAACRALIDRHPILASTVRERQGVPYVVPAATRPSPVVADVTAARRDDLMRAEILRPFDLAAGPLVRMTLYVEDAGRATLLVVAHHLVFDGESTSVFLRDLAELYRAEVTGVPADLPALDHDGLAGRAAARVEAGLSFAREFWSSRWRPPAEVILPGVAGAVPAVDEGAAVEFALPPESREALARLSEEIGAGRFEIVLASLHVLLHRYGNAEPTVAADLGTRSPDTRDHLGAFVNELPVTAALRPEWGFRRFVADQRFGYGLRSDLRGLFRVREVPLSRAVSGVKPGVALAPISLGYRRREAAPAFHGVDAHVEWALFNHTVRGAMRVHVVDGPGRFGVILQYNPRIMAREDAERVAAHWRALLAALAADPDMPLAELPMLDAEETGRLLSRWNDTAAGHPPLTLPELVAAQAGRTPDATAAVCGAETMTYAELGAAVDGLARRLRGAGVGRGTLVAVHAERSLTTLVGLLAVARAGGAYLPLDPDHPAERLRLVLEDSGAALILAGPGRHDRLAGSGVAVITLDAPGPRSGEGDRGQGGHGEGDRGAGEPREGGSVPERSGEGAPGAEGPEPGALAWPEPGDLAYVIYTSGSTGRPKGVEIPHRALTNLLLAMRDRLGSGPGDGWLAHTSLSFDISALELYLPLVTGGRVVIAPDAAARDGRELVRLAAEGVSHVQATPSGWRMLLDAGFDLRRVTALAGGEALPAPLAREILSRTGRLINVYGPTETTIWSMSAEITEPVTTVPIGVPLANTRVYVLDERLGLLPLGVPGELCVAGDGVADGYRNRPELTAERFAADPFGPGRLYRTGDRVVRRADGQIEFIGRLDDQIKLRGHRIEPGEIESRLLEHPGIPRAAVVAREDDKGERRIVAYLECGQVPGDVREHCAETLPSYMIPADFVALPRLPLTSNGKLDRSALPAPGPRESGAGPHGTAPGVAGPHSYTGVAAELHEIWCDVLGVEAVGPQEDLFELGGHSLTITQIASRVRLRLGADLPLHIYYDEPTISAVAAAVERLNGKN</sequence>
<dbReference type="InterPro" id="IPR036736">
    <property type="entry name" value="ACP-like_sf"/>
</dbReference>
<dbReference type="InterPro" id="IPR020845">
    <property type="entry name" value="AMP-binding_CS"/>
</dbReference>
<evidence type="ECO:0000256" key="1">
    <source>
        <dbReference type="ARBA" id="ARBA00001957"/>
    </source>
</evidence>
<comment type="caution">
    <text evidence="6">The sequence shown here is derived from an EMBL/GenBank/DDBJ whole genome shotgun (WGS) entry which is preliminary data.</text>
</comment>
<dbReference type="InterPro" id="IPR020806">
    <property type="entry name" value="PKS_PP-bd"/>
</dbReference>
<dbReference type="Gene3D" id="3.30.559.10">
    <property type="entry name" value="Chloramphenicol acetyltransferase-like domain"/>
    <property type="match status" value="1"/>
</dbReference>
<dbReference type="SUPFAM" id="SSF56801">
    <property type="entry name" value="Acetyl-CoA synthetase-like"/>
    <property type="match status" value="1"/>
</dbReference>
<dbReference type="GO" id="GO:0008610">
    <property type="term" value="P:lipid biosynthetic process"/>
    <property type="evidence" value="ECO:0007669"/>
    <property type="project" value="UniProtKB-ARBA"/>
</dbReference>
<proteinExistence type="predicted"/>
<dbReference type="InterPro" id="IPR045851">
    <property type="entry name" value="AMP-bd_C_sf"/>
</dbReference>
<dbReference type="RefSeq" id="WP_086577659.1">
    <property type="nucleotide sequence ID" value="NZ_NGFP01000231.1"/>
</dbReference>
<dbReference type="Proteomes" id="UP000194761">
    <property type="component" value="Unassembled WGS sequence"/>
</dbReference>
<dbReference type="Gene3D" id="3.40.50.12780">
    <property type="entry name" value="N-terminal domain of ligase-like"/>
    <property type="match status" value="1"/>
</dbReference>
<feature type="region of interest" description="Disordered" evidence="4">
    <location>
        <begin position="575"/>
        <end position="629"/>
    </location>
</feature>
<dbReference type="Pfam" id="PF13193">
    <property type="entry name" value="AMP-binding_C"/>
    <property type="match status" value="1"/>
</dbReference>
<evidence type="ECO:0000313" key="6">
    <source>
        <dbReference type="EMBL" id="OUC91184.1"/>
    </source>
</evidence>
<dbReference type="Gene3D" id="3.30.300.30">
    <property type="match status" value="1"/>
</dbReference>
<feature type="compositionally biased region" description="Low complexity" evidence="4">
    <location>
        <begin position="618"/>
        <end position="629"/>
    </location>
</feature>
<gene>
    <name evidence="6" type="ORF">CA984_34665</name>
</gene>
<dbReference type="InterPro" id="IPR009081">
    <property type="entry name" value="PP-bd_ACP"/>
</dbReference>
<dbReference type="Pfam" id="PF00668">
    <property type="entry name" value="Condensation"/>
    <property type="match status" value="1"/>
</dbReference>
<dbReference type="GO" id="GO:0043041">
    <property type="term" value="P:amino acid activation for nonribosomal peptide biosynthetic process"/>
    <property type="evidence" value="ECO:0007669"/>
    <property type="project" value="TreeGrafter"/>
</dbReference>
<protein>
    <submittedName>
        <fullName evidence="6">Non-ribosomal peptide synthetase</fullName>
    </submittedName>
</protein>
<evidence type="ECO:0000313" key="7">
    <source>
        <dbReference type="Proteomes" id="UP000194761"/>
    </source>
</evidence>
<reference evidence="6 7" key="1">
    <citation type="submission" date="2017-05" db="EMBL/GenBank/DDBJ databases">
        <title>Biotechnological potential of actinobacteria isolated from South African environments.</title>
        <authorList>
            <person name="Le Roes-Hill M."/>
            <person name="Prins A."/>
            <person name="Durrell K.A."/>
        </authorList>
    </citation>
    <scope>NUCLEOTIDE SEQUENCE [LARGE SCALE GENOMIC DNA]</scope>
    <source>
        <strain evidence="6">M26</strain>
    </source>
</reference>
<evidence type="ECO:0000259" key="5">
    <source>
        <dbReference type="PROSITE" id="PS50075"/>
    </source>
</evidence>
<keyword evidence="3" id="KW-0597">Phosphoprotein</keyword>
<dbReference type="PANTHER" id="PTHR45527">
    <property type="entry name" value="NONRIBOSOMAL PEPTIDE SYNTHETASE"/>
    <property type="match status" value="1"/>
</dbReference>
<dbReference type="SUPFAM" id="SSF52777">
    <property type="entry name" value="CoA-dependent acyltransferases"/>
    <property type="match status" value="2"/>
</dbReference>
<dbReference type="Gene3D" id="3.30.559.30">
    <property type="entry name" value="Nonribosomal peptide synthetase, condensation domain"/>
    <property type="match status" value="1"/>
</dbReference>
<dbReference type="GO" id="GO:0005829">
    <property type="term" value="C:cytosol"/>
    <property type="evidence" value="ECO:0007669"/>
    <property type="project" value="TreeGrafter"/>
</dbReference>
<dbReference type="Gene3D" id="1.10.1200.10">
    <property type="entry name" value="ACP-like"/>
    <property type="match status" value="1"/>
</dbReference>
<dbReference type="GO" id="GO:0031177">
    <property type="term" value="F:phosphopantetheine binding"/>
    <property type="evidence" value="ECO:0007669"/>
    <property type="project" value="InterPro"/>
</dbReference>
<evidence type="ECO:0000256" key="3">
    <source>
        <dbReference type="ARBA" id="ARBA00022553"/>
    </source>
</evidence>
<name>A0A243R9A6_9ACTN</name>
<dbReference type="GO" id="GO:0047527">
    <property type="term" value="F:2,3-dihydroxybenzoate-serine ligase activity"/>
    <property type="evidence" value="ECO:0007669"/>
    <property type="project" value="TreeGrafter"/>
</dbReference>
<keyword evidence="2" id="KW-0596">Phosphopantetheine</keyword>
<dbReference type="FunFam" id="3.30.300.30:FF:000010">
    <property type="entry name" value="Enterobactin synthetase component F"/>
    <property type="match status" value="1"/>
</dbReference>
<evidence type="ECO:0000256" key="2">
    <source>
        <dbReference type="ARBA" id="ARBA00022450"/>
    </source>
</evidence>
<dbReference type="InterPro" id="IPR006162">
    <property type="entry name" value="Ppantetheine_attach_site"/>
</dbReference>
<dbReference type="InterPro" id="IPR025110">
    <property type="entry name" value="AMP-bd_C"/>
</dbReference>
<dbReference type="InterPro" id="IPR001242">
    <property type="entry name" value="Condensation_dom"/>
</dbReference>
<comment type="cofactor">
    <cofactor evidence="1">
        <name>pantetheine 4'-phosphate</name>
        <dbReference type="ChEBI" id="CHEBI:47942"/>
    </cofactor>
</comment>
<dbReference type="InterPro" id="IPR023213">
    <property type="entry name" value="CAT-like_dom_sf"/>
</dbReference>
<dbReference type="SUPFAM" id="SSF47336">
    <property type="entry name" value="ACP-like"/>
    <property type="match status" value="1"/>
</dbReference>
<dbReference type="InterPro" id="IPR010071">
    <property type="entry name" value="AA_adenyl_dom"/>
</dbReference>
<dbReference type="PROSITE" id="PS00455">
    <property type="entry name" value="AMP_BINDING"/>
    <property type="match status" value="1"/>
</dbReference>
<feature type="compositionally biased region" description="Basic and acidic residues" evidence="4">
    <location>
        <begin position="584"/>
        <end position="605"/>
    </location>
</feature>
<organism evidence="6 7">
    <name type="scientific">Streptosporangium minutum</name>
    <dbReference type="NCBI Taxonomy" id="569862"/>
    <lineage>
        <taxon>Bacteria</taxon>
        <taxon>Bacillati</taxon>
        <taxon>Actinomycetota</taxon>
        <taxon>Actinomycetes</taxon>
        <taxon>Streptosporangiales</taxon>
        <taxon>Streptosporangiaceae</taxon>
        <taxon>Streptosporangium</taxon>
    </lineage>
</organism>
<feature type="domain" description="Carrier" evidence="5">
    <location>
        <begin position="994"/>
        <end position="1069"/>
    </location>
</feature>
<feature type="region of interest" description="Disordered" evidence="4">
    <location>
        <begin position="965"/>
        <end position="991"/>
    </location>
</feature>
<dbReference type="NCBIfam" id="TIGR01733">
    <property type="entry name" value="AA-adenyl-dom"/>
    <property type="match status" value="1"/>
</dbReference>
<dbReference type="GO" id="GO:0009239">
    <property type="term" value="P:enterobactin biosynthetic process"/>
    <property type="evidence" value="ECO:0007669"/>
    <property type="project" value="TreeGrafter"/>
</dbReference>
<keyword evidence="7" id="KW-1185">Reference proteome</keyword>
<dbReference type="EMBL" id="NGFP01000231">
    <property type="protein sequence ID" value="OUC91184.1"/>
    <property type="molecule type" value="Genomic_DNA"/>
</dbReference>